<dbReference type="SUPFAM" id="SSF88723">
    <property type="entry name" value="PIN domain-like"/>
    <property type="match status" value="1"/>
</dbReference>
<gene>
    <name evidence="7" type="ordered locus">Calni_0713</name>
</gene>
<evidence type="ECO:0000259" key="6">
    <source>
        <dbReference type="Pfam" id="PF01850"/>
    </source>
</evidence>
<reference evidence="7 8" key="2">
    <citation type="journal article" date="2011" name="Stand. Genomic Sci.">
        <title>Complete genome sequence of Calditerrivibrio nitroreducens type strain (Yu37-1).</title>
        <authorList>
            <person name="Pitluck S."/>
            <person name="Sikorski J."/>
            <person name="Zeytun A."/>
            <person name="Lapidus A."/>
            <person name="Nolan M."/>
            <person name="Lucas S."/>
            <person name="Hammon N."/>
            <person name="Deshpande S."/>
            <person name="Cheng J.F."/>
            <person name="Tapia R."/>
            <person name="Han C."/>
            <person name="Goodwin L."/>
            <person name="Liolios K."/>
            <person name="Pagani I."/>
            <person name="Ivanova N."/>
            <person name="Mavromatis K."/>
            <person name="Pati A."/>
            <person name="Chen A."/>
            <person name="Palaniappan K."/>
            <person name="Hauser L."/>
            <person name="Chang Y.J."/>
            <person name="Jeffries C.D."/>
            <person name="Detter J.C."/>
            <person name="Brambilla E."/>
            <person name="Djao O.D."/>
            <person name="Rohde M."/>
            <person name="Spring S."/>
            <person name="Goker M."/>
            <person name="Woyke T."/>
            <person name="Bristow J."/>
            <person name="Eisen J.A."/>
            <person name="Markowitz V."/>
            <person name="Hugenholtz P."/>
            <person name="Kyrpides N.C."/>
            <person name="Klenk H.P."/>
            <person name="Land M."/>
        </authorList>
    </citation>
    <scope>NUCLEOTIDE SEQUENCE [LARGE SCALE GENOMIC DNA]</scope>
    <source>
        <strain evidence="8">DSM 19672 / NBRC 101217 / Yu37-1</strain>
    </source>
</reference>
<dbReference type="STRING" id="768670.Calni_0713"/>
<dbReference type="Pfam" id="PF01850">
    <property type="entry name" value="PIN"/>
    <property type="match status" value="1"/>
</dbReference>
<organism evidence="7 8">
    <name type="scientific">Calditerrivibrio nitroreducens (strain DSM 19672 / NBRC 101217 / Yu37-1)</name>
    <dbReference type="NCBI Taxonomy" id="768670"/>
    <lineage>
        <taxon>Bacteria</taxon>
        <taxon>Pseudomonadati</taxon>
        <taxon>Deferribacterota</taxon>
        <taxon>Deferribacteres</taxon>
        <taxon>Deferribacterales</taxon>
        <taxon>Calditerrivibrionaceae</taxon>
    </lineage>
</organism>
<dbReference type="eggNOG" id="COG1487">
    <property type="taxonomic scope" value="Bacteria"/>
</dbReference>
<keyword evidence="1" id="KW-1277">Toxin-antitoxin system</keyword>
<proteinExistence type="predicted"/>
<feature type="domain" description="PIN" evidence="6">
    <location>
        <begin position="2"/>
        <end position="124"/>
    </location>
</feature>
<dbReference type="GO" id="GO:0004540">
    <property type="term" value="F:RNA nuclease activity"/>
    <property type="evidence" value="ECO:0007669"/>
    <property type="project" value="TreeGrafter"/>
</dbReference>
<dbReference type="RefSeq" id="WP_013450837.1">
    <property type="nucleotide sequence ID" value="NC_014758.1"/>
</dbReference>
<evidence type="ECO:0000313" key="7">
    <source>
        <dbReference type="EMBL" id="ADR18624.1"/>
    </source>
</evidence>
<dbReference type="PANTHER" id="PTHR42740:SF1">
    <property type="entry name" value="RIBONUCLEASE VAPC3"/>
    <property type="match status" value="1"/>
</dbReference>
<dbReference type="OrthoDB" id="9811788at2"/>
<dbReference type="InterPro" id="IPR029060">
    <property type="entry name" value="PIN-like_dom_sf"/>
</dbReference>
<evidence type="ECO:0000256" key="2">
    <source>
        <dbReference type="ARBA" id="ARBA00022722"/>
    </source>
</evidence>
<keyword evidence="3" id="KW-0479">Metal-binding</keyword>
<dbReference type="HOGENOM" id="CLU_118482_1_3_0"/>
<keyword evidence="4" id="KW-0378">Hydrolase</keyword>
<evidence type="ECO:0000256" key="1">
    <source>
        <dbReference type="ARBA" id="ARBA00022649"/>
    </source>
</evidence>
<dbReference type="GO" id="GO:0016787">
    <property type="term" value="F:hydrolase activity"/>
    <property type="evidence" value="ECO:0007669"/>
    <property type="project" value="UniProtKB-KW"/>
</dbReference>
<dbReference type="KEGG" id="cni:Calni_0713"/>
<dbReference type="CDD" id="cd18762">
    <property type="entry name" value="PIN_MtVapC3-like"/>
    <property type="match status" value="1"/>
</dbReference>
<keyword evidence="5" id="KW-0460">Magnesium</keyword>
<evidence type="ECO:0000256" key="3">
    <source>
        <dbReference type="ARBA" id="ARBA00022723"/>
    </source>
</evidence>
<dbReference type="EMBL" id="CP002347">
    <property type="protein sequence ID" value="ADR18624.1"/>
    <property type="molecule type" value="Genomic_DNA"/>
</dbReference>
<protein>
    <submittedName>
        <fullName evidence="7">PilT protein domain protein</fullName>
    </submittedName>
</protein>
<dbReference type="Gene3D" id="3.40.50.1010">
    <property type="entry name" value="5'-nuclease"/>
    <property type="match status" value="1"/>
</dbReference>
<keyword evidence="2" id="KW-0540">Nuclease</keyword>
<sequence length="133" mass="15597">MILVDTSVLIDYFKGNCNDKTDKLDFIIDRGIEYGINNFIYQEILQGAATSKEFNILNEYLSSLKFYYLKLGLKSYENAAKYYFECRKNGITVRSTIDMLIIETALENDLYLLHNDRDFDNVTKVIKDLKIYQ</sequence>
<dbReference type="InterPro" id="IPR051749">
    <property type="entry name" value="PINc/VapC_TA_RNase"/>
</dbReference>
<keyword evidence="8" id="KW-1185">Reference proteome</keyword>
<dbReference type="GO" id="GO:0046872">
    <property type="term" value="F:metal ion binding"/>
    <property type="evidence" value="ECO:0007669"/>
    <property type="project" value="UniProtKB-KW"/>
</dbReference>
<dbReference type="InterPro" id="IPR002716">
    <property type="entry name" value="PIN_dom"/>
</dbReference>
<dbReference type="AlphaFoldDB" id="E4TGE3"/>
<dbReference type="Proteomes" id="UP000007039">
    <property type="component" value="Chromosome"/>
</dbReference>
<evidence type="ECO:0000313" key="8">
    <source>
        <dbReference type="Proteomes" id="UP000007039"/>
    </source>
</evidence>
<evidence type="ECO:0000256" key="5">
    <source>
        <dbReference type="ARBA" id="ARBA00022842"/>
    </source>
</evidence>
<reference key="1">
    <citation type="submission" date="2010-11" db="EMBL/GenBank/DDBJ databases">
        <title>The complete genome of chromosome of Calditerrivibrio nitroreducens DSM 19672.</title>
        <authorList>
            <consortium name="US DOE Joint Genome Institute (JGI-PGF)"/>
            <person name="Lucas S."/>
            <person name="Copeland A."/>
            <person name="Lapidus A."/>
            <person name="Bruce D."/>
            <person name="Goodwin L."/>
            <person name="Pitluck S."/>
            <person name="Kyrpides N."/>
            <person name="Mavromatis K."/>
            <person name="Ivanova N."/>
            <person name="Mikhailova N."/>
            <person name="Zeytun A."/>
            <person name="Brettin T."/>
            <person name="Detter J.C."/>
            <person name="Tapia R."/>
            <person name="Han C."/>
            <person name="Land M."/>
            <person name="Hauser L."/>
            <person name="Markowitz V."/>
            <person name="Cheng J.-F."/>
            <person name="Hugenholtz P."/>
            <person name="Woyke T."/>
            <person name="Wu D."/>
            <person name="Spring S."/>
            <person name="Schroeder M."/>
            <person name="Brambilla E."/>
            <person name="Klenk H.-P."/>
            <person name="Eisen J.A."/>
        </authorList>
    </citation>
    <scope>NUCLEOTIDE SEQUENCE [LARGE SCALE GENOMIC DNA]</scope>
    <source>
        <strain>DSM 19672</strain>
    </source>
</reference>
<dbReference type="PANTHER" id="PTHR42740">
    <property type="entry name" value="RIBONUCLEASE VAPC3"/>
    <property type="match status" value="1"/>
</dbReference>
<evidence type="ECO:0000256" key="4">
    <source>
        <dbReference type="ARBA" id="ARBA00022801"/>
    </source>
</evidence>
<accession>E4TGE3</accession>
<name>E4TGE3_CALNY</name>